<dbReference type="Proteomes" id="UP000199208">
    <property type="component" value="Unassembled WGS sequence"/>
</dbReference>
<protein>
    <submittedName>
        <fullName evidence="1">Uncharacterized protein</fullName>
    </submittedName>
</protein>
<accession>A0A1G5S003</accession>
<proteinExistence type="predicted"/>
<dbReference type="AlphaFoldDB" id="A0A1G5S003"/>
<dbReference type="RefSeq" id="WP_092590864.1">
    <property type="nucleotide sequence ID" value="NZ_FMWL01000008.1"/>
</dbReference>
<organism evidence="1 2">
    <name type="scientific">Acidaminobacter hydrogenoformans DSM 2784</name>
    <dbReference type="NCBI Taxonomy" id="1120920"/>
    <lineage>
        <taxon>Bacteria</taxon>
        <taxon>Bacillati</taxon>
        <taxon>Bacillota</taxon>
        <taxon>Clostridia</taxon>
        <taxon>Peptostreptococcales</taxon>
        <taxon>Acidaminobacteraceae</taxon>
        <taxon>Acidaminobacter</taxon>
    </lineage>
</organism>
<reference evidence="1 2" key="1">
    <citation type="submission" date="2016-10" db="EMBL/GenBank/DDBJ databases">
        <authorList>
            <person name="de Groot N.N."/>
        </authorList>
    </citation>
    <scope>NUCLEOTIDE SEQUENCE [LARGE SCALE GENOMIC DNA]</scope>
    <source>
        <strain evidence="1 2">DSM 2784</strain>
    </source>
</reference>
<dbReference type="EMBL" id="FMWL01000008">
    <property type="protein sequence ID" value="SCZ79704.1"/>
    <property type="molecule type" value="Genomic_DNA"/>
</dbReference>
<evidence type="ECO:0000313" key="1">
    <source>
        <dbReference type="EMBL" id="SCZ79704.1"/>
    </source>
</evidence>
<evidence type="ECO:0000313" key="2">
    <source>
        <dbReference type="Proteomes" id="UP000199208"/>
    </source>
</evidence>
<dbReference type="STRING" id="1120920.SAMN03080599_01908"/>
<name>A0A1G5S003_9FIRM</name>
<keyword evidence="2" id="KW-1185">Reference proteome</keyword>
<gene>
    <name evidence="1" type="ORF">SAMN03080599_01908</name>
</gene>
<sequence length="108" mass="12061">MSDSEKKMATEMIPFVFSEDQDYDFMGSEGMYTPNYLEVSTDTFEQAYDNVMNNLSKIISAQSEKQKEAGFKLDQVKLNLEFGVDVASGKIGIADSAKIEVVLKPIND</sequence>